<accession>A0AAD5YGL3</accession>
<feature type="compositionally biased region" description="Low complexity" evidence="2">
    <location>
        <begin position="424"/>
        <end position="445"/>
    </location>
</feature>
<keyword evidence="4" id="KW-1185">Reference proteome</keyword>
<name>A0AAD5YGL3_9APHY</name>
<feature type="compositionally biased region" description="Low complexity" evidence="2">
    <location>
        <begin position="509"/>
        <end position="520"/>
    </location>
</feature>
<sequence length="576" mass="63932">MLILHPSSACDICLEGYNSSNLPHAISCGHIFCLSQPTTPVAGVGTELAVVDNDSFARTLLSRVNHVVLEGTGMAVVEGLLDHVHQWLISQPEDQFTDLRAAHLMLYKITSSKAKSEERKARLAILEEECRRLEEQLEVEKQLTMSAQDLVQEAHTSLNLAHAKVDSLTDRLEKQDAEWKTIDAFWLSSERFPTNPSDAMALSRDNTPTPSPARSRTSSNEDKFRLSPIPATIAITSLSSHTQTFKPLTEDSDTEELRSRNPYLLRSVQPITIRQMAPRTLSNPSLISRNNIVDLESARSTPRASVDVQMGSCSSSPSVSSFQYGLRDRRNDNPSPVGMITDSPLVQRPASTRRGSLGPQREVQDQEAQLRELRELLADRTPMGPPLPPQSRRFESISEESRRRSADSSKSGTRNTSPVRSLLPSTVSNTRSTSPVTPTPTSQTTGYMQHQTPQRQPVVSRASTAAAIQMEQQRARANSLKEQSTTPTPVPHVTPTRDRDRENSYQSPQMQQQQQQAQQMKVDSAVGYHHSPSKPSYPRRQSTDSIRSTRPGVTPAPPASNLGRTLWSMQEQRLVS</sequence>
<feature type="region of interest" description="Disordered" evidence="2">
    <location>
        <begin position="196"/>
        <end position="225"/>
    </location>
</feature>
<feature type="coiled-coil region" evidence="1">
    <location>
        <begin position="116"/>
        <end position="178"/>
    </location>
</feature>
<feature type="compositionally biased region" description="Polar residues" evidence="2">
    <location>
        <begin position="567"/>
        <end position="576"/>
    </location>
</feature>
<proteinExistence type="predicted"/>
<evidence type="ECO:0000313" key="3">
    <source>
        <dbReference type="EMBL" id="KAJ3484188.1"/>
    </source>
</evidence>
<evidence type="ECO:0000256" key="2">
    <source>
        <dbReference type="SAM" id="MobiDB-lite"/>
    </source>
</evidence>
<organism evidence="3 4">
    <name type="scientific">Meripilus lineatus</name>
    <dbReference type="NCBI Taxonomy" id="2056292"/>
    <lineage>
        <taxon>Eukaryota</taxon>
        <taxon>Fungi</taxon>
        <taxon>Dikarya</taxon>
        <taxon>Basidiomycota</taxon>
        <taxon>Agaricomycotina</taxon>
        <taxon>Agaricomycetes</taxon>
        <taxon>Polyporales</taxon>
        <taxon>Meripilaceae</taxon>
        <taxon>Meripilus</taxon>
    </lineage>
</organism>
<feature type="compositionally biased region" description="Low complexity" evidence="2">
    <location>
        <begin position="312"/>
        <end position="321"/>
    </location>
</feature>
<dbReference type="AlphaFoldDB" id="A0AAD5YGL3"/>
<gene>
    <name evidence="3" type="ORF">NLI96_g5810</name>
</gene>
<comment type="caution">
    <text evidence="3">The sequence shown here is derived from an EMBL/GenBank/DDBJ whole genome shotgun (WGS) entry which is preliminary data.</text>
</comment>
<evidence type="ECO:0000313" key="4">
    <source>
        <dbReference type="Proteomes" id="UP001212997"/>
    </source>
</evidence>
<keyword evidence="1" id="KW-0175">Coiled coil</keyword>
<feature type="compositionally biased region" description="Low complexity" evidence="2">
    <location>
        <begin position="485"/>
        <end position="494"/>
    </location>
</feature>
<dbReference type="EMBL" id="JANAWD010000198">
    <property type="protein sequence ID" value="KAJ3484188.1"/>
    <property type="molecule type" value="Genomic_DNA"/>
</dbReference>
<dbReference type="Proteomes" id="UP001212997">
    <property type="component" value="Unassembled WGS sequence"/>
</dbReference>
<feature type="compositionally biased region" description="Basic and acidic residues" evidence="2">
    <location>
        <begin position="362"/>
        <end position="378"/>
    </location>
</feature>
<reference evidence="3" key="1">
    <citation type="submission" date="2022-07" db="EMBL/GenBank/DDBJ databases">
        <title>Genome Sequence of Physisporinus lineatus.</title>
        <authorList>
            <person name="Buettner E."/>
        </authorList>
    </citation>
    <scope>NUCLEOTIDE SEQUENCE</scope>
    <source>
        <strain evidence="3">VT162</strain>
    </source>
</reference>
<feature type="region of interest" description="Disordered" evidence="2">
    <location>
        <begin position="306"/>
        <end position="576"/>
    </location>
</feature>
<evidence type="ECO:0008006" key="5">
    <source>
        <dbReference type="Google" id="ProtNLM"/>
    </source>
</evidence>
<feature type="compositionally biased region" description="Basic and acidic residues" evidence="2">
    <location>
        <begin position="392"/>
        <end position="407"/>
    </location>
</feature>
<feature type="compositionally biased region" description="Polar residues" evidence="2">
    <location>
        <begin position="446"/>
        <end position="463"/>
    </location>
</feature>
<evidence type="ECO:0000256" key="1">
    <source>
        <dbReference type="SAM" id="Coils"/>
    </source>
</evidence>
<protein>
    <recommendedName>
        <fullName evidence="5">RING-type domain-containing protein</fullName>
    </recommendedName>
</protein>
<feature type="compositionally biased region" description="Polar residues" evidence="2">
    <location>
        <begin position="539"/>
        <end position="548"/>
    </location>
</feature>
<feature type="compositionally biased region" description="Polar residues" evidence="2">
    <location>
        <begin position="470"/>
        <end position="484"/>
    </location>
</feature>
<dbReference type="SUPFAM" id="SSF57850">
    <property type="entry name" value="RING/U-box"/>
    <property type="match status" value="1"/>
</dbReference>